<proteinExistence type="predicted"/>
<evidence type="ECO:0000313" key="2">
    <source>
        <dbReference type="Proteomes" id="UP000523447"/>
    </source>
</evidence>
<accession>A0A7X6RK40</accession>
<dbReference type="AlphaFoldDB" id="A0A7X6RK40"/>
<dbReference type="RefSeq" id="WP_051032093.1">
    <property type="nucleotide sequence ID" value="NZ_CAWPHS010000030.1"/>
</dbReference>
<gene>
    <name evidence="1" type="ORF">HGA07_25255</name>
</gene>
<name>A0A7X6RK40_9NOCA</name>
<dbReference type="Proteomes" id="UP000523447">
    <property type="component" value="Unassembled WGS sequence"/>
</dbReference>
<reference evidence="1 2" key="1">
    <citation type="submission" date="2020-04" db="EMBL/GenBank/DDBJ databases">
        <title>MicrobeNet Type strains.</title>
        <authorList>
            <person name="Nicholson A.C."/>
        </authorList>
    </citation>
    <scope>NUCLEOTIDE SEQUENCE [LARGE SCALE GENOMIC DNA]</scope>
    <source>
        <strain evidence="1 2">DSM 44445</strain>
    </source>
</reference>
<comment type="caution">
    <text evidence="1">The sequence shown here is derived from an EMBL/GenBank/DDBJ whole genome shotgun (WGS) entry which is preliminary data.</text>
</comment>
<dbReference type="EMBL" id="JAAXPE010000036">
    <property type="protein sequence ID" value="NKY88912.1"/>
    <property type="molecule type" value="Genomic_DNA"/>
</dbReference>
<evidence type="ECO:0000313" key="1">
    <source>
        <dbReference type="EMBL" id="NKY88912.1"/>
    </source>
</evidence>
<sequence>MPDNTTLAHTPPVAVDEDRHELAASSPGNEPAQTVDQLRAALAQQRHRAERAEAAITGVYFERAYLTALVAQLIADRPDGRPAVLAYNSDADPETCPPDWPLIYLELPGAGQICYHLTPAQLQLFSHVETVAPDDPRARWDGEDKNTHHRRILQFIAASHRCTSARHAPPPRCRR</sequence>
<keyword evidence="2" id="KW-1185">Reference proteome</keyword>
<protein>
    <submittedName>
        <fullName evidence="1">Uncharacterized protein</fullName>
    </submittedName>
</protein>
<organism evidence="1 2">
    <name type="scientific">Nocardia veterana</name>
    <dbReference type="NCBI Taxonomy" id="132249"/>
    <lineage>
        <taxon>Bacteria</taxon>
        <taxon>Bacillati</taxon>
        <taxon>Actinomycetota</taxon>
        <taxon>Actinomycetes</taxon>
        <taxon>Mycobacteriales</taxon>
        <taxon>Nocardiaceae</taxon>
        <taxon>Nocardia</taxon>
    </lineage>
</organism>